<dbReference type="Pfam" id="PF02618">
    <property type="entry name" value="YceG"/>
    <property type="match status" value="1"/>
</dbReference>
<dbReference type="PANTHER" id="PTHR30518:SF2">
    <property type="entry name" value="ENDOLYTIC MUREIN TRANSGLYCOSYLASE"/>
    <property type="match status" value="1"/>
</dbReference>
<dbReference type="EMBL" id="FPKX01000013">
    <property type="protein sequence ID" value="SFZ97673.1"/>
    <property type="molecule type" value="Genomic_DNA"/>
</dbReference>
<keyword evidence="6" id="KW-0961">Cell wall biogenesis/degradation</keyword>
<proteinExistence type="predicted"/>
<name>A0A1W1ECC3_9ZZZZ</name>
<evidence type="ECO:0000313" key="7">
    <source>
        <dbReference type="EMBL" id="SFZ97673.1"/>
    </source>
</evidence>
<keyword evidence="5" id="KW-0456">Lyase</keyword>
<dbReference type="GO" id="GO:0016829">
    <property type="term" value="F:lyase activity"/>
    <property type="evidence" value="ECO:0007669"/>
    <property type="project" value="UniProtKB-KW"/>
</dbReference>
<accession>A0A1W1ECC3</accession>
<keyword evidence="1" id="KW-1003">Cell membrane</keyword>
<evidence type="ECO:0000256" key="2">
    <source>
        <dbReference type="ARBA" id="ARBA00022692"/>
    </source>
</evidence>
<evidence type="ECO:0000256" key="6">
    <source>
        <dbReference type="ARBA" id="ARBA00023316"/>
    </source>
</evidence>
<keyword evidence="3" id="KW-1133">Transmembrane helix</keyword>
<evidence type="ECO:0000256" key="1">
    <source>
        <dbReference type="ARBA" id="ARBA00022475"/>
    </source>
</evidence>
<sequence>MFFADMHSQKAQTMSLKIYAGETADELTTRLAKDMHLDKAKLLQAYKKYTRFKEGDIFAQRYTLARKANENVVMEYLFHVSSNKLKNFSEQYFSEIPDTFKLKVLLTIASIIQRESNAKKEMPLISSVIYNRLDKGMKLQMDGTLNYGKYSRQIITSERIKTDTSYYNTYKHKGLPSLPLGTVDFEALKAARFPAKTDYLFFMLNPDGSHTFAKTYAEHLENIRKFRKYQKNKKCKKVK</sequence>
<evidence type="ECO:0000256" key="5">
    <source>
        <dbReference type="ARBA" id="ARBA00023239"/>
    </source>
</evidence>
<keyword evidence="4" id="KW-0472">Membrane</keyword>
<reference evidence="7" key="1">
    <citation type="submission" date="2016-10" db="EMBL/GenBank/DDBJ databases">
        <authorList>
            <person name="de Groot N.N."/>
        </authorList>
    </citation>
    <scope>NUCLEOTIDE SEQUENCE</scope>
</reference>
<evidence type="ECO:0000256" key="4">
    <source>
        <dbReference type="ARBA" id="ARBA00023136"/>
    </source>
</evidence>
<dbReference type="GO" id="GO:0071555">
    <property type="term" value="P:cell wall organization"/>
    <property type="evidence" value="ECO:0007669"/>
    <property type="project" value="UniProtKB-KW"/>
</dbReference>
<dbReference type="Gene3D" id="3.30.160.60">
    <property type="entry name" value="Classic Zinc Finger"/>
    <property type="match status" value="1"/>
</dbReference>
<dbReference type="NCBIfam" id="TIGR00247">
    <property type="entry name" value="endolytic transglycosylase MltG"/>
    <property type="match status" value="1"/>
</dbReference>
<organism evidence="7">
    <name type="scientific">hydrothermal vent metagenome</name>
    <dbReference type="NCBI Taxonomy" id="652676"/>
    <lineage>
        <taxon>unclassified sequences</taxon>
        <taxon>metagenomes</taxon>
        <taxon>ecological metagenomes</taxon>
    </lineage>
</organism>
<protein>
    <submittedName>
        <fullName evidence="7">FIG004453: protein YceG like</fullName>
    </submittedName>
</protein>
<evidence type="ECO:0000256" key="3">
    <source>
        <dbReference type="ARBA" id="ARBA00022989"/>
    </source>
</evidence>
<dbReference type="InterPro" id="IPR003770">
    <property type="entry name" value="MLTG-like"/>
</dbReference>
<keyword evidence="2" id="KW-0812">Transmembrane</keyword>
<gene>
    <name evidence="7" type="ORF">MNB_SV-5-5</name>
</gene>
<dbReference type="AlphaFoldDB" id="A0A1W1ECC3"/>
<dbReference type="PANTHER" id="PTHR30518">
    <property type="entry name" value="ENDOLYTIC MUREIN TRANSGLYCOSYLASE"/>
    <property type="match status" value="1"/>
</dbReference>